<dbReference type="GO" id="GO:0016740">
    <property type="term" value="F:transferase activity"/>
    <property type="evidence" value="ECO:0007669"/>
    <property type="project" value="UniProtKB-KW"/>
</dbReference>
<name>A0A7G9R160_9MICO</name>
<evidence type="ECO:0000313" key="2">
    <source>
        <dbReference type="EMBL" id="QNN49335.1"/>
    </source>
</evidence>
<accession>A0A7G9R160</accession>
<protein>
    <submittedName>
        <fullName evidence="2">Phosphotransferase</fullName>
    </submittedName>
</protein>
<dbReference type="KEGG" id="pei:H9L10_14190"/>
<keyword evidence="3" id="KW-1185">Reference proteome</keyword>
<dbReference type="AlphaFoldDB" id="A0A7G9R160"/>
<proteinExistence type="predicted"/>
<sequence>MADGWGAVTMIPGSPVTGSQADWAIVLAAGRALHDATAHLPRPPFLEARTDAWARADRATWGSHPIDVPADLSELVSRLREAFAPLGPDQLIHGDLTNNVLVAKGASPGIIDFSPYWRSPQYAKGVVVADALCWHAAPPDLRLSLEVPLSAVARGLHFRLLTSIEMNTRSEPAIRIREDLNRYQLVMDAIGL</sequence>
<keyword evidence="2" id="KW-0808">Transferase</keyword>
<dbReference type="EMBL" id="CP060712">
    <property type="protein sequence ID" value="QNN49335.1"/>
    <property type="molecule type" value="Genomic_DNA"/>
</dbReference>
<dbReference type="InterPro" id="IPR002575">
    <property type="entry name" value="Aminoglycoside_PTrfase"/>
</dbReference>
<dbReference type="Pfam" id="PF01636">
    <property type="entry name" value="APH"/>
    <property type="match status" value="1"/>
</dbReference>
<reference evidence="2 3" key="1">
    <citation type="submission" date="2020-08" db="EMBL/GenBank/DDBJ databases">
        <title>Genome sequence of Phycicoccus endophyticus JCM 31784T.</title>
        <authorList>
            <person name="Hyun D.-W."/>
            <person name="Bae J.-W."/>
        </authorList>
    </citation>
    <scope>NUCLEOTIDE SEQUENCE [LARGE SCALE GENOMIC DNA]</scope>
    <source>
        <strain evidence="2 3">JCM 31784</strain>
    </source>
</reference>
<dbReference type="InterPro" id="IPR011009">
    <property type="entry name" value="Kinase-like_dom_sf"/>
</dbReference>
<dbReference type="Proteomes" id="UP000515976">
    <property type="component" value="Chromosome"/>
</dbReference>
<dbReference type="RefSeq" id="WP_166104112.1">
    <property type="nucleotide sequence ID" value="NZ_BMMY01000013.1"/>
</dbReference>
<gene>
    <name evidence="2" type="ORF">H9L10_14190</name>
</gene>
<evidence type="ECO:0000313" key="3">
    <source>
        <dbReference type="Proteomes" id="UP000515976"/>
    </source>
</evidence>
<feature type="domain" description="Aminoglycoside phosphotransferase" evidence="1">
    <location>
        <begin position="4"/>
        <end position="113"/>
    </location>
</feature>
<organism evidence="2 3">
    <name type="scientific">Phycicoccus endophyticus</name>
    <dbReference type="NCBI Taxonomy" id="1690220"/>
    <lineage>
        <taxon>Bacteria</taxon>
        <taxon>Bacillati</taxon>
        <taxon>Actinomycetota</taxon>
        <taxon>Actinomycetes</taxon>
        <taxon>Micrococcales</taxon>
        <taxon>Intrasporangiaceae</taxon>
        <taxon>Phycicoccus</taxon>
    </lineage>
</organism>
<evidence type="ECO:0000259" key="1">
    <source>
        <dbReference type="Pfam" id="PF01636"/>
    </source>
</evidence>
<dbReference type="SUPFAM" id="SSF56112">
    <property type="entry name" value="Protein kinase-like (PK-like)"/>
    <property type="match status" value="1"/>
</dbReference>